<evidence type="ECO:0000313" key="2">
    <source>
        <dbReference type="Proteomes" id="UP000827872"/>
    </source>
</evidence>
<dbReference type="Proteomes" id="UP000827872">
    <property type="component" value="Linkage Group LG05"/>
</dbReference>
<organism evidence="1 2">
    <name type="scientific">Sphaerodactylus townsendi</name>
    <dbReference type="NCBI Taxonomy" id="933632"/>
    <lineage>
        <taxon>Eukaryota</taxon>
        <taxon>Metazoa</taxon>
        <taxon>Chordata</taxon>
        <taxon>Craniata</taxon>
        <taxon>Vertebrata</taxon>
        <taxon>Euteleostomi</taxon>
        <taxon>Lepidosauria</taxon>
        <taxon>Squamata</taxon>
        <taxon>Bifurcata</taxon>
        <taxon>Gekkota</taxon>
        <taxon>Sphaerodactylidae</taxon>
        <taxon>Sphaerodactylus</taxon>
    </lineage>
</organism>
<comment type="caution">
    <text evidence="1">The sequence shown here is derived from an EMBL/GenBank/DDBJ whole genome shotgun (WGS) entry which is preliminary data.</text>
</comment>
<sequence>MGGEEEIVRIAKRLDKMVAKKSAFLTFLLTTTLCGRQSDDVVFIEVINQHLNDGIDRKEDRTKEMPPCWHSPQLASMKLTLQCQLAKGRGNGFAGRSWKSMPITLPGLLASTRIGMSVNALRKQSTDEEVIALAKSLIKAWKKLLDASEEKKSTKKKNSSLPTSLPSRESSDSKRPSSHRRQDPPKTPTTPKITTFPPVPVTCDTVRNKCREMLTSALQTDNDYVAIGADCDHLAGQIEEYILDLSVVSGKGVYE</sequence>
<name>A0ACB8F749_9SAUR</name>
<protein>
    <submittedName>
        <fullName evidence="1">Uncharacterized protein</fullName>
    </submittedName>
</protein>
<proteinExistence type="predicted"/>
<accession>A0ACB8F749</accession>
<gene>
    <name evidence="1" type="ORF">K3G42_029856</name>
</gene>
<evidence type="ECO:0000313" key="1">
    <source>
        <dbReference type="EMBL" id="KAH8000899.1"/>
    </source>
</evidence>
<dbReference type="EMBL" id="CM037618">
    <property type="protein sequence ID" value="KAH8000899.1"/>
    <property type="molecule type" value="Genomic_DNA"/>
</dbReference>
<keyword evidence="2" id="KW-1185">Reference proteome</keyword>
<reference evidence="1" key="1">
    <citation type="submission" date="2021-08" db="EMBL/GenBank/DDBJ databases">
        <title>The first chromosome-level gecko genome reveals the dynamic sex chromosomes of Neotropical dwarf geckos (Sphaerodactylidae: Sphaerodactylus).</title>
        <authorList>
            <person name="Pinto B.J."/>
            <person name="Keating S.E."/>
            <person name="Gamble T."/>
        </authorList>
    </citation>
    <scope>NUCLEOTIDE SEQUENCE</scope>
    <source>
        <strain evidence="1">TG3544</strain>
    </source>
</reference>